<gene>
    <name evidence="4" type="ORF">A6302_00502</name>
</gene>
<dbReference type="EMBL" id="MCRJ01000006">
    <property type="protein sequence ID" value="ODN72204.1"/>
    <property type="molecule type" value="Genomic_DNA"/>
</dbReference>
<dbReference type="RefSeq" id="WP_245293869.1">
    <property type="nucleotide sequence ID" value="NZ_MCRJ01000006.1"/>
</dbReference>
<dbReference type="InterPro" id="IPR056098">
    <property type="entry name" value="Acb2/Tad1_hairpin"/>
</dbReference>
<name>A0A1E3H7C5_9HYPH</name>
<keyword evidence="1" id="KW-0547">Nucleotide-binding</keyword>
<evidence type="ECO:0000313" key="4">
    <source>
        <dbReference type="EMBL" id="ODN72204.1"/>
    </source>
</evidence>
<proteinExistence type="predicted"/>
<dbReference type="Proteomes" id="UP000094622">
    <property type="component" value="Unassembled WGS sequence"/>
</dbReference>
<evidence type="ECO:0000256" key="2">
    <source>
        <dbReference type="SAM" id="MobiDB-lite"/>
    </source>
</evidence>
<dbReference type="Pfam" id="PF24729">
    <property type="entry name" value="Acb2_Tad1_hairpin"/>
    <property type="match status" value="1"/>
</dbReference>
<dbReference type="GO" id="GO:0000166">
    <property type="term" value="F:nucleotide binding"/>
    <property type="evidence" value="ECO:0007669"/>
    <property type="project" value="UniProtKB-KW"/>
</dbReference>
<evidence type="ECO:0000256" key="1">
    <source>
        <dbReference type="ARBA" id="ARBA00022741"/>
    </source>
</evidence>
<accession>A0A1E3H7C5</accession>
<feature type="domain" description="Acb2/Tad1 hairpin" evidence="3">
    <location>
        <begin position="57"/>
        <end position="125"/>
    </location>
</feature>
<organism evidence="4 5">
    <name type="scientific">Methylobrevis pamukkalensis</name>
    <dbReference type="NCBI Taxonomy" id="1439726"/>
    <lineage>
        <taxon>Bacteria</taxon>
        <taxon>Pseudomonadati</taxon>
        <taxon>Pseudomonadota</taxon>
        <taxon>Alphaproteobacteria</taxon>
        <taxon>Hyphomicrobiales</taxon>
        <taxon>Pleomorphomonadaceae</taxon>
        <taxon>Methylobrevis</taxon>
    </lineage>
</organism>
<keyword evidence="5" id="KW-1185">Reference proteome</keyword>
<sequence>MKIIVLQFADDDDTEEARDLLDAIRRAEDAQAHYDLDPDDDAPTHVSSTGDDRIANNAVRHTYRVLSEAEKLQMQSIKDLGAAFIAKLHEIGGTNPAGDSFVSRNLSLANTHAEDAVMRAVRHITA</sequence>
<feature type="region of interest" description="Disordered" evidence="2">
    <location>
        <begin position="31"/>
        <end position="53"/>
    </location>
</feature>
<reference evidence="4 5" key="1">
    <citation type="submission" date="2016-07" db="EMBL/GenBank/DDBJ databases">
        <title>Draft Genome Sequence of Methylobrevis pamukkalensis PK2.</title>
        <authorList>
            <person name="Vasilenko O.V."/>
            <person name="Doronina N.V."/>
            <person name="Shmareva M.N."/>
            <person name="Tarlachkov S.V."/>
            <person name="Mustakhimov I."/>
            <person name="Trotsenko Y.A."/>
        </authorList>
    </citation>
    <scope>NUCLEOTIDE SEQUENCE [LARGE SCALE GENOMIC DNA]</scope>
    <source>
        <strain evidence="4 5">PK2</strain>
    </source>
</reference>
<comment type="caution">
    <text evidence="4">The sequence shown here is derived from an EMBL/GenBank/DDBJ whole genome shotgun (WGS) entry which is preliminary data.</text>
</comment>
<protein>
    <recommendedName>
        <fullName evidence="3">Acb2/Tad1 hairpin domain-containing protein</fullName>
    </recommendedName>
</protein>
<dbReference type="AlphaFoldDB" id="A0A1E3H7C5"/>
<evidence type="ECO:0000259" key="3">
    <source>
        <dbReference type="Pfam" id="PF24729"/>
    </source>
</evidence>
<evidence type="ECO:0000313" key="5">
    <source>
        <dbReference type="Proteomes" id="UP000094622"/>
    </source>
</evidence>